<keyword evidence="3" id="KW-1185">Reference proteome</keyword>
<proteinExistence type="predicted"/>
<evidence type="ECO:0000256" key="1">
    <source>
        <dbReference type="SAM" id="Phobius"/>
    </source>
</evidence>
<feature type="transmembrane region" description="Helical" evidence="1">
    <location>
        <begin position="32"/>
        <end position="50"/>
    </location>
</feature>
<dbReference type="Proteomes" id="UP000631535">
    <property type="component" value="Unassembled WGS sequence"/>
</dbReference>
<evidence type="ECO:0000313" key="3">
    <source>
        <dbReference type="Proteomes" id="UP000631535"/>
    </source>
</evidence>
<organism evidence="2 3">
    <name type="scientific">Streptomyces daqingensis</name>
    <dbReference type="NCBI Taxonomy" id="1472640"/>
    <lineage>
        <taxon>Bacteria</taxon>
        <taxon>Bacillati</taxon>
        <taxon>Actinomycetota</taxon>
        <taxon>Actinomycetes</taxon>
        <taxon>Kitasatosporales</taxon>
        <taxon>Streptomycetaceae</taxon>
        <taxon>Streptomyces</taxon>
    </lineage>
</organism>
<accession>A0ABQ2LTC4</accession>
<sequence>MTNTGPRPVTVPDDAQTAAAPSVSRGQVLRSLLWTLLVISAVANTLASFAGADTGVHLVCGAVTAVTGGLLIARRLRQSR</sequence>
<evidence type="ECO:0008006" key="4">
    <source>
        <dbReference type="Google" id="ProtNLM"/>
    </source>
</evidence>
<dbReference type="RefSeq" id="WP_189035868.1">
    <property type="nucleotide sequence ID" value="NZ_BMMP01000002.1"/>
</dbReference>
<feature type="transmembrane region" description="Helical" evidence="1">
    <location>
        <begin position="56"/>
        <end position="73"/>
    </location>
</feature>
<keyword evidence="1" id="KW-0812">Transmembrane</keyword>
<keyword evidence="1" id="KW-1133">Transmembrane helix</keyword>
<dbReference type="EMBL" id="BMMP01000002">
    <property type="protein sequence ID" value="GGO42961.1"/>
    <property type="molecule type" value="Genomic_DNA"/>
</dbReference>
<name>A0ABQ2LTC4_9ACTN</name>
<gene>
    <name evidence="2" type="ORF">GCM10012287_04980</name>
</gene>
<evidence type="ECO:0000313" key="2">
    <source>
        <dbReference type="EMBL" id="GGO42961.1"/>
    </source>
</evidence>
<reference evidence="3" key="1">
    <citation type="journal article" date="2019" name="Int. J. Syst. Evol. Microbiol.">
        <title>The Global Catalogue of Microorganisms (GCM) 10K type strain sequencing project: providing services to taxonomists for standard genome sequencing and annotation.</title>
        <authorList>
            <consortium name="The Broad Institute Genomics Platform"/>
            <consortium name="The Broad Institute Genome Sequencing Center for Infectious Disease"/>
            <person name="Wu L."/>
            <person name="Ma J."/>
        </authorList>
    </citation>
    <scope>NUCLEOTIDE SEQUENCE [LARGE SCALE GENOMIC DNA]</scope>
    <source>
        <strain evidence="3">CGMCC 4.7178</strain>
    </source>
</reference>
<keyword evidence="1" id="KW-0472">Membrane</keyword>
<protein>
    <recommendedName>
        <fullName evidence="4">DUF202 domain-containing protein</fullName>
    </recommendedName>
</protein>
<comment type="caution">
    <text evidence="2">The sequence shown here is derived from an EMBL/GenBank/DDBJ whole genome shotgun (WGS) entry which is preliminary data.</text>
</comment>